<dbReference type="AlphaFoldDB" id="S3BVK5"/>
<gene>
    <name evidence="3" type="ORF">F503_06629</name>
</gene>
<evidence type="ECO:0000256" key="1">
    <source>
        <dbReference type="SAM" id="MobiDB-lite"/>
    </source>
</evidence>
<feature type="transmembrane region" description="Helical" evidence="2">
    <location>
        <begin position="82"/>
        <end position="99"/>
    </location>
</feature>
<evidence type="ECO:0000313" key="4">
    <source>
        <dbReference type="Proteomes" id="UP000016923"/>
    </source>
</evidence>
<feature type="region of interest" description="Disordered" evidence="1">
    <location>
        <begin position="1"/>
        <end position="32"/>
    </location>
</feature>
<sequence>MKSARMARSQARSASLRTSCTMSRRRGTASARPNASVLVLSLSYHSTRLSGLPSPVPSPVPSPSRSPRVSPREIHSLPRRQYQVFSFLSLLIISSYYLFRLALNISFVSHTPFILRRTSFSCLR</sequence>
<feature type="compositionally biased region" description="Low complexity" evidence="1">
    <location>
        <begin position="1"/>
        <end position="17"/>
    </location>
</feature>
<proteinExistence type="predicted"/>
<dbReference type="VEuPathDB" id="FungiDB:F503_06629"/>
<keyword evidence="2" id="KW-0812">Transmembrane</keyword>
<evidence type="ECO:0000256" key="2">
    <source>
        <dbReference type="SAM" id="Phobius"/>
    </source>
</evidence>
<dbReference type="HOGENOM" id="CLU_2004577_0_0_1"/>
<dbReference type="EMBL" id="KE148167">
    <property type="protein sequence ID" value="EPE03456.1"/>
    <property type="molecule type" value="Genomic_DNA"/>
</dbReference>
<feature type="region of interest" description="Disordered" evidence="1">
    <location>
        <begin position="47"/>
        <end position="72"/>
    </location>
</feature>
<protein>
    <submittedName>
        <fullName evidence="3">Uncharacterized protein</fullName>
    </submittedName>
</protein>
<keyword evidence="2" id="KW-0472">Membrane</keyword>
<reference evidence="3 4" key="1">
    <citation type="journal article" date="2013" name="BMC Genomics">
        <title>The genome and transcriptome of the pine saprophyte Ophiostoma piceae, and a comparison with the bark beetle-associated pine pathogen Grosmannia clavigera.</title>
        <authorList>
            <person name="Haridas S."/>
            <person name="Wang Y."/>
            <person name="Lim L."/>
            <person name="Massoumi Alamouti S."/>
            <person name="Jackman S."/>
            <person name="Docking R."/>
            <person name="Robertson G."/>
            <person name="Birol I."/>
            <person name="Bohlmann J."/>
            <person name="Breuil C."/>
        </authorList>
    </citation>
    <scope>NUCLEOTIDE SEQUENCE [LARGE SCALE GENOMIC DNA]</scope>
    <source>
        <strain evidence="3 4">UAMH 11346</strain>
    </source>
</reference>
<keyword evidence="4" id="KW-1185">Reference proteome</keyword>
<organism evidence="3 4">
    <name type="scientific">Ophiostoma piceae (strain UAMH 11346)</name>
    <name type="common">Sap stain fungus</name>
    <dbReference type="NCBI Taxonomy" id="1262450"/>
    <lineage>
        <taxon>Eukaryota</taxon>
        <taxon>Fungi</taxon>
        <taxon>Dikarya</taxon>
        <taxon>Ascomycota</taxon>
        <taxon>Pezizomycotina</taxon>
        <taxon>Sordariomycetes</taxon>
        <taxon>Sordariomycetidae</taxon>
        <taxon>Ophiostomatales</taxon>
        <taxon>Ophiostomataceae</taxon>
        <taxon>Ophiostoma</taxon>
    </lineage>
</organism>
<evidence type="ECO:0000313" key="3">
    <source>
        <dbReference type="EMBL" id="EPE03456.1"/>
    </source>
</evidence>
<name>S3BVK5_OPHP1</name>
<keyword evidence="2" id="KW-1133">Transmembrane helix</keyword>
<dbReference type="Proteomes" id="UP000016923">
    <property type="component" value="Unassembled WGS sequence"/>
</dbReference>
<accession>S3BVK5</accession>
<feature type="compositionally biased region" description="Pro residues" evidence="1">
    <location>
        <begin position="54"/>
        <end position="64"/>
    </location>
</feature>